<keyword evidence="3" id="KW-1185">Reference proteome</keyword>
<sequence>MKLQKKHLGVGAVALGAVLAFAVPAGAAVNLQSESNGTATVKIAKNAQLKAKGAVTIVTLNVTCPLGSHFSVYADVSQTISPSATTHGSGSLYNQACTGTAQKVKVTVPASPAPFIPGVAYATGHLEVYGYSYSAADTGRVIVNVENV</sequence>
<evidence type="ECO:0000313" key="2">
    <source>
        <dbReference type="EMBL" id="GAA2388133.1"/>
    </source>
</evidence>
<evidence type="ECO:0000256" key="1">
    <source>
        <dbReference type="SAM" id="SignalP"/>
    </source>
</evidence>
<dbReference type="EMBL" id="BAAARV010000110">
    <property type="protein sequence ID" value="GAA2388133.1"/>
    <property type="molecule type" value="Genomic_DNA"/>
</dbReference>
<name>A0ABP5UUK7_9ACTN</name>
<accession>A0ABP5UUK7</accession>
<evidence type="ECO:0000313" key="3">
    <source>
        <dbReference type="Proteomes" id="UP001501444"/>
    </source>
</evidence>
<reference evidence="3" key="1">
    <citation type="journal article" date="2019" name="Int. J. Syst. Evol. Microbiol.">
        <title>The Global Catalogue of Microorganisms (GCM) 10K type strain sequencing project: providing services to taxonomists for standard genome sequencing and annotation.</title>
        <authorList>
            <consortium name="The Broad Institute Genomics Platform"/>
            <consortium name="The Broad Institute Genome Sequencing Center for Infectious Disease"/>
            <person name="Wu L."/>
            <person name="Ma J."/>
        </authorList>
    </citation>
    <scope>NUCLEOTIDE SEQUENCE [LARGE SCALE GENOMIC DNA]</scope>
    <source>
        <strain evidence="3">JCM 3272</strain>
    </source>
</reference>
<proteinExistence type="predicted"/>
<comment type="caution">
    <text evidence="2">The sequence shown here is derived from an EMBL/GenBank/DDBJ whole genome shotgun (WGS) entry which is preliminary data.</text>
</comment>
<keyword evidence="1" id="KW-0732">Signal</keyword>
<dbReference type="RefSeq" id="WP_344619735.1">
    <property type="nucleotide sequence ID" value="NZ_BAAARV010000110.1"/>
</dbReference>
<gene>
    <name evidence="2" type="ORF">GCM10010170_099360</name>
</gene>
<organism evidence="2 3">
    <name type="scientific">Dactylosporangium salmoneum</name>
    <dbReference type="NCBI Taxonomy" id="53361"/>
    <lineage>
        <taxon>Bacteria</taxon>
        <taxon>Bacillati</taxon>
        <taxon>Actinomycetota</taxon>
        <taxon>Actinomycetes</taxon>
        <taxon>Micromonosporales</taxon>
        <taxon>Micromonosporaceae</taxon>
        <taxon>Dactylosporangium</taxon>
    </lineage>
</organism>
<dbReference type="Proteomes" id="UP001501444">
    <property type="component" value="Unassembled WGS sequence"/>
</dbReference>
<protein>
    <submittedName>
        <fullName evidence="2">Uncharacterized protein</fullName>
    </submittedName>
</protein>
<feature type="chain" id="PRO_5046021401" evidence="1">
    <location>
        <begin position="28"/>
        <end position="148"/>
    </location>
</feature>
<feature type="signal peptide" evidence="1">
    <location>
        <begin position="1"/>
        <end position="27"/>
    </location>
</feature>